<organism evidence="2">
    <name type="scientific">Norrisiella sphaerica</name>
    <dbReference type="NCBI Taxonomy" id="552664"/>
    <lineage>
        <taxon>Eukaryota</taxon>
        <taxon>Sar</taxon>
        <taxon>Rhizaria</taxon>
        <taxon>Cercozoa</taxon>
        <taxon>Chlorarachniophyceae</taxon>
        <taxon>Norrisiella</taxon>
    </lineage>
</organism>
<sequence>MSTPHFAAKNKVPQENIPANVRDKVRKTMMTEFAELVGCDFEDLDGAKVKTHLQLWGAGQPANIYKAPCFLDPIAKVGVCGDWMVAPSVEGAALSGLSLADAIAKSMDAKDSDRLGIGIHIGTTIPTSRVNSSAKAAVEPTFTSTAGLEIMIDDKENLQDDPATSKEPLLSSPLGAFGSEWLPSLLRAEFFEDWQSRDAVAQAHSTLERLSCSEKKNRRHKTRGPPLRGNGRSGRGDRRGGRRDKSKAANERKTMNGDQAKTARPKNPRDTRRTANSDWQ</sequence>
<feature type="region of interest" description="Disordered" evidence="1">
    <location>
        <begin position="210"/>
        <end position="280"/>
    </location>
</feature>
<feature type="compositionally biased region" description="Basic and acidic residues" evidence="1">
    <location>
        <begin position="267"/>
        <end position="280"/>
    </location>
</feature>
<dbReference type="PANTHER" id="PTHR16128">
    <property type="entry name" value="FAD/NAD(P)-BINDING OXIDOREDUCTASE FAMILY PROTEIN"/>
    <property type="match status" value="1"/>
</dbReference>
<evidence type="ECO:0000313" key="2">
    <source>
        <dbReference type="EMBL" id="CAD9650771.1"/>
    </source>
</evidence>
<proteinExistence type="predicted"/>
<accession>A0A7S2VUC4</accession>
<protein>
    <submittedName>
        <fullName evidence="2">Uncharacterized protein</fullName>
    </submittedName>
</protein>
<dbReference type="Gene3D" id="3.50.50.60">
    <property type="entry name" value="FAD/NAD(P)-binding domain"/>
    <property type="match status" value="1"/>
</dbReference>
<dbReference type="InterPro" id="IPR036188">
    <property type="entry name" value="FAD/NAD-bd_sf"/>
</dbReference>
<feature type="compositionally biased region" description="Basic and acidic residues" evidence="1">
    <location>
        <begin position="246"/>
        <end position="255"/>
    </location>
</feature>
<dbReference type="AlphaFoldDB" id="A0A7S2VUC4"/>
<dbReference type="EMBL" id="HBHC01001310">
    <property type="protein sequence ID" value="CAD9650771.1"/>
    <property type="molecule type" value="Transcribed_RNA"/>
</dbReference>
<evidence type="ECO:0000256" key="1">
    <source>
        <dbReference type="SAM" id="MobiDB-lite"/>
    </source>
</evidence>
<name>A0A7S2VUC4_9EUKA</name>
<gene>
    <name evidence="2" type="ORF">NSPH01132_LOCUS746</name>
</gene>
<dbReference type="PANTHER" id="PTHR16128:SF5">
    <property type="entry name" value="FAD_NAD(P)-BINDING OXIDOREDUCTASE FAMILY PROTEIN"/>
    <property type="match status" value="1"/>
</dbReference>
<dbReference type="Gene3D" id="3.90.660.10">
    <property type="match status" value="1"/>
</dbReference>
<reference evidence="2" key="1">
    <citation type="submission" date="2021-01" db="EMBL/GenBank/DDBJ databases">
        <authorList>
            <person name="Corre E."/>
            <person name="Pelletier E."/>
            <person name="Niang G."/>
            <person name="Scheremetjew M."/>
            <person name="Finn R."/>
            <person name="Kale V."/>
            <person name="Holt S."/>
            <person name="Cochrane G."/>
            <person name="Meng A."/>
            <person name="Brown T."/>
            <person name="Cohen L."/>
        </authorList>
    </citation>
    <scope>NUCLEOTIDE SEQUENCE</scope>
    <source>
        <strain evidence="2">BC52</strain>
    </source>
</reference>